<dbReference type="PROSITE" id="PS50053">
    <property type="entry name" value="UBIQUITIN_2"/>
    <property type="match status" value="1"/>
</dbReference>
<dbReference type="Proteomes" id="UP000604046">
    <property type="component" value="Unassembled WGS sequence"/>
</dbReference>
<dbReference type="InterPro" id="IPR009091">
    <property type="entry name" value="RCC1/BLIP-II"/>
</dbReference>
<keyword evidence="5" id="KW-1185">Reference proteome</keyword>
<gene>
    <name evidence="4" type="primary">HERC2</name>
    <name evidence="4" type="ORF">SNAT2548_LOCUS12943</name>
</gene>
<evidence type="ECO:0000256" key="2">
    <source>
        <dbReference type="SAM" id="MobiDB-lite"/>
    </source>
</evidence>
<dbReference type="InterPro" id="IPR051210">
    <property type="entry name" value="Ub_ligase/GEF_domain"/>
</dbReference>
<dbReference type="CDD" id="cd17039">
    <property type="entry name" value="Ubl_ubiquitin_like"/>
    <property type="match status" value="1"/>
</dbReference>
<comment type="caution">
    <text evidence="4">The sequence shown here is derived from an EMBL/GenBank/DDBJ whole genome shotgun (WGS) entry which is preliminary data.</text>
</comment>
<reference evidence="4" key="1">
    <citation type="submission" date="2021-02" db="EMBL/GenBank/DDBJ databases">
        <authorList>
            <person name="Dougan E. K."/>
            <person name="Rhodes N."/>
            <person name="Thang M."/>
            <person name="Chan C."/>
        </authorList>
    </citation>
    <scope>NUCLEOTIDE SEQUENCE</scope>
</reference>
<dbReference type="EMBL" id="CAJNDS010001313">
    <property type="protein sequence ID" value="CAE7254986.1"/>
    <property type="molecule type" value="Genomic_DNA"/>
</dbReference>
<evidence type="ECO:0000256" key="1">
    <source>
        <dbReference type="ARBA" id="ARBA00022737"/>
    </source>
</evidence>
<dbReference type="OrthoDB" id="424800at2759"/>
<feature type="region of interest" description="Disordered" evidence="2">
    <location>
        <begin position="495"/>
        <end position="514"/>
    </location>
</feature>
<organism evidence="4 5">
    <name type="scientific">Symbiodinium natans</name>
    <dbReference type="NCBI Taxonomy" id="878477"/>
    <lineage>
        <taxon>Eukaryota</taxon>
        <taxon>Sar</taxon>
        <taxon>Alveolata</taxon>
        <taxon>Dinophyceae</taxon>
        <taxon>Suessiales</taxon>
        <taxon>Symbiodiniaceae</taxon>
        <taxon>Symbiodinium</taxon>
    </lineage>
</organism>
<feature type="domain" description="Ubiquitin-like" evidence="3">
    <location>
        <begin position="8"/>
        <end position="82"/>
    </location>
</feature>
<dbReference type="PANTHER" id="PTHR22870:SF408">
    <property type="entry name" value="OS09G0560450 PROTEIN"/>
    <property type="match status" value="1"/>
</dbReference>
<evidence type="ECO:0000259" key="3">
    <source>
        <dbReference type="PROSITE" id="PS50053"/>
    </source>
</evidence>
<proteinExistence type="predicted"/>
<dbReference type="InterPro" id="IPR029071">
    <property type="entry name" value="Ubiquitin-like_domsf"/>
</dbReference>
<dbReference type="AlphaFoldDB" id="A0A812MAR9"/>
<dbReference type="Gene3D" id="2.130.10.30">
    <property type="entry name" value="Regulator of chromosome condensation 1/beta-lactamase-inhibitor protein II"/>
    <property type="match status" value="2"/>
</dbReference>
<accession>A0A812MAR9</accession>
<name>A0A812MAR9_9DINO</name>
<evidence type="ECO:0000313" key="5">
    <source>
        <dbReference type="Proteomes" id="UP000604046"/>
    </source>
</evidence>
<dbReference type="SUPFAM" id="SSF50985">
    <property type="entry name" value="RCC1/BLIP-II"/>
    <property type="match status" value="2"/>
</dbReference>
<evidence type="ECO:0000313" key="4">
    <source>
        <dbReference type="EMBL" id="CAE7254986.1"/>
    </source>
</evidence>
<protein>
    <submittedName>
        <fullName evidence="4">HERC2 protein</fullName>
    </submittedName>
</protein>
<dbReference type="SUPFAM" id="SSF54236">
    <property type="entry name" value="Ubiquitin-like"/>
    <property type="match status" value="1"/>
</dbReference>
<keyword evidence="1" id="KW-0677">Repeat</keyword>
<sequence>MCKCSAPFSLQISLISGRTQSVAADPSWTVKELRAKLQRELKLGIGSLVTARSAVLEPTCTLADAGLQDGDLVTALVRQASLASARVSTSFAMIQTDGSVITWGSPCCVSGQKSVPFAQLQDVHQVRASDNAFAAILRDGSVVTWGLSKHGGDSSAVQHQLQDVQEIHASNYAFAAILGNGKVVTWGWPSYGGDSSAVQEQLQDVEQVQATGGAFAALLKNGRVVTWGTSIYGADSSSVQDKLRNVKQIRATAFAFAALLSNGDVVTWGAPIFGGDSSNVKEELHHVRSIAASNHAFAAIREDGHVVTWGGAAYGGDSRQVQKELIDVEDVQACGFAFAALLRNKRVVTWGSPAYGGDSSRVQEQLTDVREIHASNYAFAAVLGSGRVVTWGSANHGGDSSAVQDQLREVQQIAASCGAFAALVGGVQLVTWGNAACGGDSGAVQNIWAVGMLGIVTTGGGQARWIYRDAFNLCAQLAAKADAQRAQQRVKPLTLLGGGEKPHLPPLPPTLRNSDVPAKDVEQIQSTYHWRPVQIREHCFASDQPGRTLGTYVNTLSFSLAPQILQGAKPLQIRLAPGNFTAQGAVWCYILEDSFVQCRGVVIGTCPKTHDPENGRNIRICRLPVEARPRRGLQFAALSREAYDVGGHITYTSSRVALTVTPDGWICGHSTREMEGAIDLSAIRFCKQGGISLTDEVTLHTVDVRGSRLVCLQGHLSECFYVMESKRPLAMLPESCRPKEVLHFVTPGSGPGAFHLIQIRPTQGSGIGGDLMWKDGVWNHDQVHLTGIMYEVSADALSLSFLDASWSPEILKIFVAEFQKFLTAKFGSVDDAWVEAFDLNGLGVVNFTQFSMGCKKAGYVGNATRLWAAINDDHGDVICLDQLAKNYLEPEPSDALLEIGNGEHPPPALEDGA</sequence>
<dbReference type="PANTHER" id="PTHR22870">
    <property type="entry name" value="REGULATOR OF CHROMOSOME CONDENSATION"/>
    <property type="match status" value="1"/>
</dbReference>
<dbReference type="InterPro" id="IPR000626">
    <property type="entry name" value="Ubiquitin-like_dom"/>
</dbReference>